<reference evidence="3" key="1">
    <citation type="submission" date="2020-11" db="EMBL/GenBank/DDBJ databases">
        <authorList>
            <person name="Tran Van P."/>
        </authorList>
    </citation>
    <scope>NUCLEOTIDE SEQUENCE</scope>
</reference>
<keyword evidence="1" id="KW-0560">Oxidoreductase</keyword>
<dbReference type="InterPro" id="IPR045605">
    <property type="entry name" value="KshA-like_C"/>
</dbReference>
<evidence type="ECO:0000313" key="3">
    <source>
        <dbReference type="EMBL" id="CAD7625982.1"/>
    </source>
</evidence>
<dbReference type="EMBL" id="OC858061">
    <property type="protein sequence ID" value="CAD7625982.1"/>
    <property type="molecule type" value="Genomic_DNA"/>
</dbReference>
<dbReference type="GO" id="GO:0008203">
    <property type="term" value="P:cholesterol metabolic process"/>
    <property type="evidence" value="ECO:0007669"/>
    <property type="project" value="InterPro"/>
</dbReference>
<dbReference type="GO" id="GO:0016491">
    <property type="term" value="F:oxidoreductase activity"/>
    <property type="evidence" value="ECO:0007669"/>
    <property type="project" value="UniProtKB-KW"/>
</dbReference>
<evidence type="ECO:0000256" key="1">
    <source>
        <dbReference type="ARBA" id="ARBA00023002"/>
    </source>
</evidence>
<dbReference type="SUPFAM" id="SSF55961">
    <property type="entry name" value="Bet v1-like"/>
    <property type="match status" value="1"/>
</dbReference>
<organism evidence="3">
    <name type="scientific">Medioppia subpectinata</name>
    <dbReference type="NCBI Taxonomy" id="1979941"/>
    <lineage>
        <taxon>Eukaryota</taxon>
        <taxon>Metazoa</taxon>
        <taxon>Ecdysozoa</taxon>
        <taxon>Arthropoda</taxon>
        <taxon>Chelicerata</taxon>
        <taxon>Arachnida</taxon>
        <taxon>Acari</taxon>
        <taxon>Acariformes</taxon>
        <taxon>Sarcoptiformes</taxon>
        <taxon>Oribatida</taxon>
        <taxon>Brachypylina</taxon>
        <taxon>Oppioidea</taxon>
        <taxon>Oppiidae</taxon>
        <taxon>Medioppia</taxon>
    </lineage>
</organism>
<gene>
    <name evidence="3" type="ORF">OSB1V03_LOCUS6415</name>
</gene>
<protein>
    <recommendedName>
        <fullName evidence="2">3-ketosteroid-9-alpha-monooxygenase oxygenase component-like C-terminal domain-containing protein</fullName>
    </recommendedName>
</protein>
<keyword evidence="4" id="KW-1185">Reference proteome</keyword>
<evidence type="ECO:0000259" key="2">
    <source>
        <dbReference type="Pfam" id="PF19298"/>
    </source>
</evidence>
<dbReference type="EMBL" id="CAJPIZ010003486">
    <property type="protein sequence ID" value="CAG2106412.1"/>
    <property type="molecule type" value="Genomic_DNA"/>
</dbReference>
<proteinExistence type="predicted"/>
<evidence type="ECO:0000313" key="4">
    <source>
        <dbReference type="Proteomes" id="UP000759131"/>
    </source>
</evidence>
<dbReference type="Proteomes" id="UP000759131">
    <property type="component" value="Unassembled WGS sequence"/>
</dbReference>
<dbReference type="AlphaFoldDB" id="A0A7R9PZQ0"/>
<dbReference type="Pfam" id="PF19298">
    <property type="entry name" value="KshA_C"/>
    <property type="match status" value="1"/>
</dbReference>
<dbReference type="Gene3D" id="3.90.380.10">
    <property type="entry name" value="Naphthalene 1,2-dioxygenase Alpha Subunit, Chain A, domain 1"/>
    <property type="match status" value="1"/>
</dbReference>
<name>A0A7R9PZQ0_9ACAR</name>
<accession>A0A7R9PZQ0</accession>
<feature type="domain" description="3-ketosteroid-9-alpha-monooxygenase oxygenase component-like C-terminal" evidence="2">
    <location>
        <begin position="6"/>
        <end position="170"/>
    </location>
</feature>
<sequence>MVLTSFQMMIENSSDVHHANYVHSELIPYVASLKYSISSDYGHEPAPVVQGTMTLCVFKRTMATIPFILHQWSPVLATLAVGTEHSFGGILLTAAICVPIRHDQTLMTTLLYTKRSTLSSLFPLGFQYLVNSQISGDIMIWTNSQRPKRPVFTRNDEAIVKYRRYCQQFYTK</sequence>